<proteinExistence type="predicted"/>
<evidence type="ECO:0000313" key="3">
    <source>
        <dbReference type="Proteomes" id="UP001501637"/>
    </source>
</evidence>
<organism evidence="2 3">
    <name type="scientific">Streptomyces rectiviolaceus</name>
    <dbReference type="NCBI Taxonomy" id="332591"/>
    <lineage>
        <taxon>Bacteria</taxon>
        <taxon>Bacillati</taxon>
        <taxon>Actinomycetota</taxon>
        <taxon>Actinomycetes</taxon>
        <taxon>Kitasatosporales</taxon>
        <taxon>Streptomycetaceae</taxon>
        <taxon>Streptomyces</taxon>
    </lineage>
</organism>
<gene>
    <name evidence="2" type="ORF">GCM10010449_60480</name>
</gene>
<name>A0ABP6MZD6_9ACTN</name>
<accession>A0ABP6MZD6</accession>
<evidence type="ECO:0000313" key="2">
    <source>
        <dbReference type="EMBL" id="GAA3131316.1"/>
    </source>
</evidence>
<protein>
    <submittedName>
        <fullName evidence="2">Uncharacterized protein</fullName>
    </submittedName>
</protein>
<sequence>MATAAAAAPAAAATKLRLFKGVMGAKIAAENAAGQGFAGDLGQLPRRTEKGSDASYCAGGARRGAGTGRETTRPLSVMGGGSA</sequence>
<dbReference type="EMBL" id="BAAAUG010000124">
    <property type="protein sequence ID" value="GAA3131316.1"/>
    <property type="molecule type" value="Genomic_DNA"/>
</dbReference>
<comment type="caution">
    <text evidence="2">The sequence shown here is derived from an EMBL/GenBank/DDBJ whole genome shotgun (WGS) entry which is preliminary data.</text>
</comment>
<reference evidence="3" key="1">
    <citation type="journal article" date="2019" name="Int. J. Syst. Evol. Microbiol.">
        <title>The Global Catalogue of Microorganisms (GCM) 10K type strain sequencing project: providing services to taxonomists for standard genome sequencing and annotation.</title>
        <authorList>
            <consortium name="The Broad Institute Genomics Platform"/>
            <consortium name="The Broad Institute Genome Sequencing Center for Infectious Disease"/>
            <person name="Wu L."/>
            <person name="Ma J."/>
        </authorList>
    </citation>
    <scope>NUCLEOTIDE SEQUENCE [LARGE SCALE GENOMIC DNA]</scope>
    <source>
        <strain evidence="3">JCM 9092</strain>
    </source>
</reference>
<evidence type="ECO:0000256" key="1">
    <source>
        <dbReference type="SAM" id="MobiDB-lite"/>
    </source>
</evidence>
<feature type="region of interest" description="Disordered" evidence="1">
    <location>
        <begin position="41"/>
        <end position="83"/>
    </location>
</feature>
<keyword evidence="3" id="KW-1185">Reference proteome</keyword>
<dbReference type="Proteomes" id="UP001501637">
    <property type="component" value="Unassembled WGS sequence"/>
</dbReference>